<dbReference type="AlphaFoldDB" id="E6LG29"/>
<comment type="caution">
    <text evidence="2">The sequence shown here is derived from an EMBL/GenBank/DDBJ whole genome shotgun (WGS) entry which is preliminary data.</text>
</comment>
<proteinExistence type="predicted"/>
<reference evidence="2 3" key="1">
    <citation type="submission" date="2010-12" db="EMBL/GenBank/DDBJ databases">
        <authorList>
            <person name="Muzny D."/>
            <person name="Qin X."/>
            <person name="Deng J."/>
            <person name="Jiang H."/>
            <person name="Liu Y."/>
            <person name="Qu J."/>
            <person name="Song X.-Z."/>
            <person name="Zhang L."/>
            <person name="Thornton R."/>
            <person name="Coyle M."/>
            <person name="Francisco L."/>
            <person name="Jackson L."/>
            <person name="Javaid M."/>
            <person name="Korchina V."/>
            <person name="Kovar C."/>
            <person name="Mata R."/>
            <person name="Mathew T."/>
            <person name="Ngo R."/>
            <person name="Nguyen L."/>
            <person name="Nguyen N."/>
            <person name="Okwuonu G."/>
            <person name="Ongeri F."/>
            <person name="Pham C."/>
            <person name="Simmons D."/>
            <person name="Wilczek-Boney K."/>
            <person name="Hale W."/>
            <person name="Jakkamsetti A."/>
            <person name="Pham P."/>
            <person name="Ruth R."/>
            <person name="San Lucas F."/>
            <person name="Warren J."/>
            <person name="Zhang J."/>
            <person name="Zhao Z."/>
            <person name="Zhou C."/>
            <person name="Zhu D."/>
            <person name="Lee S."/>
            <person name="Bess C."/>
            <person name="Blankenburg K."/>
            <person name="Forbes L."/>
            <person name="Fu Q."/>
            <person name="Gubbala S."/>
            <person name="Hirani K."/>
            <person name="Jayaseelan J.C."/>
            <person name="Lara F."/>
            <person name="Munidasa M."/>
            <person name="Palculict T."/>
            <person name="Patil S."/>
            <person name="Pu L.-L."/>
            <person name="Saada N."/>
            <person name="Tang L."/>
            <person name="Weissenberger G."/>
            <person name="Zhu Y."/>
            <person name="Hemphill L."/>
            <person name="Shang Y."/>
            <person name="Youmans B."/>
            <person name="Ayvaz T."/>
            <person name="Ross M."/>
            <person name="Santibanez J."/>
            <person name="Aqrawi P."/>
            <person name="Gross S."/>
            <person name="Joshi V."/>
            <person name="Fowler G."/>
            <person name="Nazareth L."/>
            <person name="Reid J."/>
            <person name="Worley K."/>
            <person name="Petrosino J."/>
            <person name="Highlander S."/>
            <person name="Gibbs R."/>
        </authorList>
    </citation>
    <scope>NUCLEOTIDE SEQUENCE [LARGE SCALE GENOMIC DNA]</scope>
    <source>
        <strain evidence="3">DSM 15952 / CCUG 50447 / LMG 22039 / TP 1.5</strain>
    </source>
</reference>
<accession>E6LG29</accession>
<dbReference type="Proteomes" id="UP000010296">
    <property type="component" value="Unassembled WGS sequence"/>
</dbReference>
<organism evidence="2 3">
    <name type="scientific">Enterococcus italicus (strain DSM 15952 / CCUG 50447 / LMG 22039 / TP 1.5)</name>
    <dbReference type="NCBI Taxonomy" id="888064"/>
    <lineage>
        <taxon>Bacteria</taxon>
        <taxon>Bacillati</taxon>
        <taxon>Bacillota</taxon>
        <taxon>Bacilli</taxon>
        <taxon>Lactobacillales</taxon>
        <taxon>Enterococcaceae</taxon>
        <taxon>Enterococcus</taxon>
    </lineage>
</organism>
<evidence type="ECO:0000313" key="2">
    <source>
        <dbReference type="EMBL" id="EFU73816.1"/>
    </source>
</evidence>
<evidence type="ECO:0000256" key="1">
    <source>
        <dbReference type="SAM" id="MobiDB-lite"/>
    </source>
</evidence>
<gene>
    <name evidence="2" type="ORF">HMPREF9088_1319</name>
</gene>
<dbReference type="HOGENOM" id="CLU_3309371_0_0_9"/>
<feature type="compositionally biased region" description="Polar residues" evidence="1">
    <location>
        <begin position="11"/>
        <end position="23"/>
    </location>
</feature>
<sequence>MSVVDKIASEEVTTNDSGENSKPVNPVKIVNIKILQEAK</sequence>
<dbReference type="EMBL" id="AEPV01000047">
    <property type="protein sequence ID" value="EFU73816.1"/>
    <property type="molecule type" value="Genomic_DNA"/>
</dbReference>
<keyword evidence="3" id="KW-1185">Reference proteome</keyword>
<evidence type="ECO:0000313" key="3">
    <source>
        <dbReference type="Proteomes" id="UP000010296"/>
    </source>
</evidence>
<dbReference type="PATRIC" id="fig|888064.11.peg.366"/>
<name>E6LG29_ENTI1</name>
<feature type="region of interest" description="Disordered" evidence="1">
    <location>
        <begin position="1"/>
        <end position="23"/>
    </location>
</feature>
<protein>
    <submittedName>
        <fullName evidence="2">Uncharacterized protein</fullName>
    </submittedName>
</protein>